<proteinExistence type="predicted"/>
<reference evidence="1" key="1">
    <citation type="submission" date="2020-05" db="UniProtKB">
        <authorList>
            <consortium name="EnsemblMetazoa"/>
        </authorList>
    </citation>
    <scope>IDENTIFICATION</scope>
    <source>
        <strain evidence="1">TTRI</strain>
    </source>
</reference>
<dbReference type="VEuPathDB" id="VectorBase:GAUT012813"/>
<accession>A0A1A9UR91</accession>
<organism evidence="1 2">
    <name type="scientific">Glossina austeni</name>
    <name type="common">Savannah tsetse fly</name>
    <dbReference type="NCBI Taxonomy" id="7395"/>
    <lineage>
        <taxon>Eukaryota</taxon>
        <taxon>Metazoa</taxon>
        <taxon>Ecdysozoa</taxon>
        <taxon>Arthropoda</taxon>
        <taxon>Hexapoda</taxon>
        <taxon>Insecta</taxon>
        <taxon>Pterygota</taxon>
        <taxon>Neoptera</taxon>
        <taxon>Endopterygota</taxon>
        <taxon>Diptera</taxon>
        <taxon>Brachycera</taxon>
        <taxon>Muscomorpha</taxon>
        <taxon>Hippoboscoidea</taxon>
        <taxon>Glossinidae</taxon>
        <taxon>Glossina</taxon>
    </lineage>
</organism>
<dbReference type="AlphaFoldDB" id="A0A1A9UR91"/>
<evidence type="ECO:0000313" key="1">
    <source>
        <dbReference type="EnsemblMetazoa" id="GAUT012813-PA"/>
    </source>
</evidence>
<evidence type="ECO:0000313" key="2">
    <source>
        <dbReference type="Proteomes" id="UP000078200"/>
    </source>
</evidence>
<sequence>MPSERLLVFVDNHDNQRGHGAAPHMFNFHTTRMPLAIIFTTNSSAVRFRQQMIYVLMYNLVISTRKLDKIAEEGVLIWARFRGELAPRTFKPISCCEHQVLILRCERPRYALFAWTTTLEGGRPFRKPHTSTHSASSTTTMRNDGPLKISFNILVCFVSRQPSVASQNLLAIISEAKLTPTNVSLSIKYSRIPSLSKTIHFLRQVLENEHLKPSGCCSSWLIVSLVSPISSSNDITSISIKALNASTYLIGIHGLAVVNYYRLAFLFALNALYLALQAVETSLMISQTGGSSYFGSSSASDVDEFSVVVAASHIGATSVLLEC</sequence>
<name>A0A1A9UR91_GLOAU</name>
<protein>
    <submittedName>
        <fullName evidence="1">Uncharacterized protein</fullName>
    </submittedName>
</protein>
<dbReference type="EnsemblMetazoa" id="GAUT012813-RA">
    <property type="protein sequence ID" value="GAUT012813-PA"/>
    <property type="gene ID" value="GAUT012813"/>
</dbReference>
<dbReference type="Proteomes" id="UP000078200">
    <property type="component" value="Unassembled WGS sequence"/>
</dbReference>
<keyword evidence="2" id="KW-1185">Reference proteome</keyword>